<accession>A0A3L9ZZ04</accession>
<evidence type="ECO:0000313" key="2">
    <source>
        <dbReference type="Proteomes" id="UP000280368"/>
    </source>
</evidence>
<gene>
    <name evidence="1" type="ORF">BC961_0313</name>
</gene>
<sequence length="132" mass="15976">MGILSYFGKQTFTLYLLNNSGIFKNMYDPDSWFRLDYQTMRIHMNKFECNFEKDYIEGPHEKKIKTDINYFLLRDIAIQFNDEQEKELYRRVHLEIDYDDISYNSDTPFPVEFGNDPIAEQFYGYGTKPEWT</sequence>
<reference evidence="1 2" key="1">
    <citation type="submission" date="2018-10" db="EMBL/GenBank/DDBJ databases">
        <title>Genomic Encyclopedia of Archaeal and Bacterial Type Strains, Phase II (KMG-II): from individual species to whole genera.</title>
        <authorList>
            <person name="Goeker M."/>
        </authorList>
    </citation>
    <scope>NUCLEOTIDE SEQUENCE [LARGE SCALE GENOMIC DNA]</scope>
    <source>
        <strain evidence="1 2">DSM 19727</strain>
    </source>
</reference>
<dbReference type="RefSeq" id="WP_121924083.1">
    <property type="nucleotide sequence ID" value="NZ_CBCSGA010000002.1"/>
</dbReference>
<name>A0A3L9ZZ04_9FLAO</name>
<evidence type="ECO:0000313" key="1">
    <source>
        <dbReference type="EMBL" id="RMA77953.1"/>
    </source>
</evidence>
<organism evidence="1 2">
    <name type="scientific">Flavobacterium weaverense</name>
    <dbReference type="NCBI Taxonomy" id="271156"/>
    <lineage>
        <taxon>Bacteria</taxon>
        <taxon>Pseudomonadati</taxon>
        <taxon>Bacteroidota</taxon>
        <taxon>Flavobacteriia</taxon>
        <taxon>Flavobacteriales</taxon>
        <taxon>Flavobacteriaceae</taxon>
        <taxon>Flavobacterium</taxon>
    </lineage>
</organism>
<dbReference type="EMBL" id="REFH01000007">
    <property type="protein sequence ID" value="RMA77953.1"/>
    <property type="molecule type" value="Genomic_DNA"/>
</dbReference>
<protein>
    <submittedName>
        <fullName evidence="1">Uncharacterized protein</fullName>
    </submittedName>
</protein>
<dbReference type="AlphaFoldDB" id="A0A3L9ZZ04"/>
<proteinExistence type="predicted"/>
<keyword evidence="2" id="KW-1185">Reference proteome</keyword>
<dbReference type="OrthoDB" id="9903259at2"/>
<dbReference type="Proteomes" id="UP000280368">
    <property type="component" value="Unassembled WGS sequence"/>
</dbReference>
<comment type="caution">
    <text evidence="1">The sequence shown here is derived from an EMBL/GenBank/DDBJ whole genome shotgun (WGS) entry which is preliminary data.</text>
</comment>